<dbReference type="SUPFAM" id="SSF53613">
    <property type="entry name" value="Ribokinase-like"/>
    <property type="match status" value="1"/>
</dbReference>
<dbReference type="InterPro" id="IPR011611">
    <property type="entry name" value="PfkB_dom"/>
</dbReference>
<accession>A0A6G8APA1</accession>
<dbReference type="InterPro" id="IPR036388">
    <property type="entry name" value="WH-like_DNA-bd_sf"/>
</dbReference>
<evidence type="ECO:0000313" key="4">
    <source>
        <dbReference type="EMBL" id="QIL46817.1"/>
    </source>
</evidence>
<evidence type="ECO:0000313" key="5">
    <source>
        <dbReference type="Proteomes" id="UP000500890"/>
    </source>
</evidence>
<keyword evidence="2" id="KW-0238">DNA-binding</keyword>
<evidence type="ECO:0000256" key="2">
    <source>
        <dbReference type="ARBA" id="ARBA00023125"/>
    </source>
</evidence>
<keyword evidence="1" id="KW-0479">Metal-binding</keyword>
<dbReference type="EMBL" id="CP049886">
    <property type="protein sequence ID" value="QIL46817.1"/>
    <property type="molecule type" value="Genomic_DNA"/>
</dbReference>
<dbReference type="Pfam" id="PF00294">
    <property type="entry name" value="PfkB"/>
    <property type="match status" value="1"/>
</dbReference>
<name>A0A6G8APA1_9ENTE</name>
<dbReference type="KEGG" id="vah:G7081_06910"/>
<dbReference type="CDD" id="cd00090">
    <property type="entry name" value="HTH_ARSR"/>
    <property type="match status" value="1"/>
</dbReference>
<dbReference type="Pfam" id="PF13412">
    <property type="entry name" value="HTH_24"/>
    <property type="match status" value="1"/>
</dbReference>
<evidence type="ECO:0000256" key="1">
    <source>
        <dbReference type="ARBA" id="ARBA00022723"/>
    </source>
</evidence>
<dbReference type="PANTHER" id="PTHR42909">
    <property type="entry name" value="ZGC:136858"/>
    <property type="match status" value="1"/>
</dbReference>
<sequence>MTEREYEILQLIMLNPMISQNEIADLLGISRSGVAAHIFNLTKKGYIEGRGYIIKDSDFISVIGGINIDIQGISNDPLIKNNSNPGTISYFLGGAGRNISLGLTKLEVANYFISVHGDDLNGEKFIQDSQKHGMNIQYVKQLPGERTSTYLYIDSPDGSRTVGIDDMKIYEHINPEFLREKIEIINSSRLCIIDTNLSKEAIDWLYTNCKVPIFVKTVSENKNYKLLSNLNAINTLVTTPAELNGIISELTEEDLSLIDSAKYLVSNGVENIIVFCPKNGLYFENATESYHLKSDKVTPVNNNGASASLCSAIIWAILKKMTWKDALKYAFSSAVLSIESQYSINEELSPQSLEQKKVSLFK</sequence>
<gene>
    <name evidence="4" type="ORF">G7081_06910</name>
</gene>
<proteinExistence type="predicted"/>
<dbReference type="GO" id="GO:0016798">
    <property type="term" value="F:hydrolase activity, acting on glycosyl bonds"/>
    <property type="evidence" value="ECO:0007669"/>
    <property type="project" value="TreeGrafter"/>
</dbReference>
<protein>
    <submittedName>
        <fullName evidence="4">Winged helix-turn-helix transcriptional regulator</fullName>
    </submittedName>
</protein>
<dbReference type="GO" id="GO:0046872">
    <property type="term" value="F:metal ion binding"/>
    <property type="evidence" value="ECO:0007669"/>
    <property type="project" value="UniProtKB-KW"/>
</dbReference>
<dbReference type="Proteomes" id="UP000500890">
    <property type="component" value="Chromosome"/>
</dbReference>
<dbReference type="GO" id="GO:0004730">
    <property type="term" value="F:pseudouridylate synthase activity"/>
    <property type="evidence" value="ECO:0007669"/>
    <property type="project" value="TreeGrafter"/>
</dbReference>
<dbReference type="InterPro" id="IPR029056">
    <property type="entry name" value="Ribokinase-like"/>
</dbReference>
<dbReference type="Gene3D" id="3.40.1190.20">
    <property type="match status" value="1"/>
</dbReference>
<dbReference type="SUPFAM" id="SSF46785">
    <property type="entry name" value="Winged helix' DNA-binding domain"/>
    <property type="match status" value="1"/>
</dbReference>
<feature type="domain" description="Carbohydrate kinase PfkB" evidence="3">
    <location>
        <begin position="59"/>
        <end position="345"/>
    </location>
</feature>
<keyword evidence="5" id="KW-1185">Reference proteome</keyword>
<dbReference type="AlphaFoldDB" id="A0A6G8APA1"/>
<dbReference type="PANTHER" id="PTHR42909:SF1">
    <property type="entry name" value="CARBOHYDRATE KINASE PFKB DOMAIN-CONTAINING PROTEIN"/>
    <property type="match status" value="1"/>
</dbReference>
<organism evidence="4 5">
    <name type="scientific">Vagococcus coleopterorum</name>
    <dbReference type="NCBI Taxonomy" id="2714946"/>
    <lineage>
        <taxon>Bacteria</taxon>
        <taxon>Bacillati</taxon>
        <taxon>Bacillota</taxon>
        <taxon>Bacilli</taxon>
        <taxon>Lactobacillales</taxon>
        <taxon>Enterococcaceae</taxon>
        <taxon>Vagococcus</taxon>
    </lineage>
</organism>
<dbReference type="RefSeq" id="WP_166008205.1">
    <property type="nucleotide sequence ID" value="NZ_CP049886.1"/>
</dbReference>
<dbReference type="InterPro" id="IPR011991">
    <property type="entry name" value="ArsR-like_HTH"/>
</dbReference>
<evidence type="ECO:0000259" key="3">
    <source>
        <dbReference type="Pfam" id="PF00294"/>
    </source>
</evidence>
<dbReference type="GO" id="GO:0005737">
    <property type="term" value="C:cytoplasm"/>
    <property type="evidence" value="ECO:0007669"/>
    <property type="project" value="TreeGrafter"/>
</dbReference>
<dbReference type="Gene3D" id="1.10.10.10">
    <property type="entry name" value="Winged helix-like DNA-binding domain superfamily/Winged helix DNA-binding domain"/>
    <property type="match status" value="1"/>
</dbReference>
<dbReference type="GO" id="GO:0003677">
    <property type="term" value="F:DNA binding"/>
    <property type="evidence" value="ECO:0007669"/>
    <property type="project" value="UniProtKB-KW"/>
</dbReference>
<dbReference type="InterPro" id="IPR036390">
    <property type="entry name" value="WH_DNA-bd_sf"/>
</dbReference>
<reference evidence="4 5" key="1">
    <citation type="submission" date="2020-03" db="EMBL/GenBank/DDBJ databases">
        <title>Vagococcus sp. nov., isolated from beetles.</title>
        <authorList>
            <person name="Hyun D.-W."/>
            <person name="Bae J.-W."/>
        </authorList>
    </citation>
    <scope>NUCLEOTIDE SEQUENCE [LARGE SCALE GENOMIC DNA]</scope>
    <source>
        <strain evidence="4 5">HDW17A</strain>
    </source>
</reference>